<keyword evidence="2" id="KW-0812">Transmembrane</keyword>
<proteinExistence type="predicted"/>
<evidence type="ECO:0000256" key="2">
    <source>
        <dbReference type="SAM" id="Phobius"/>
    </source>
</evidence>
<dbReference type="EMBL" id="CP033893">
    <property type="protein sequence ID" value="QDL30780.1"/>
    <property type="molecule type" value="Genomic_DNA"/>
</dbReference>
<accession>A0A515CRS1</accession>
<dbReference type="AlphaFoldDB" id="A0A515CRS1"/>
<keyword evidence="2" id="KW-1133">Transmembrane helix</keyword>
<feature type="compositionally biased region" description="Polar residues" evidence="1">
    <location>
        <begin position="52"/>
        <end position="61"/>
    </location>
</feature>
<evidence type="ECO:0000256" key="1">
    <source>
        <dbReference type="SAM" id="MobiDB-lite"/>
    </source>
</evidence>
<dbReference type="RefSeq" id="WP_142814637.1">
    <property type="nucleotide sequence ID" value="NZ_CP033893.1"/>
</dbReference>
<gene>
    <name evidence="3" type="ORF">EGO53_02790</name>
</gene>
<protein>
    <recommendedName>
        <fullName evidence="5">DUF2514 family protein</fullName>
    </recommendedName>
</protein>
<keyword evidence="2" id="KW-0472">Membrane</keyword>
<evidence type="ECO:0000313" key="3">
    <source>
        <dbReference type="EMBL" id="QDL30780.1"/>
    </source>
</evidence>
<organism evidence="3 4">
    <name type="scientific">Serratia liquefaciens</name>
    <dbReference type="NCBI Taxonomy" id="614"/>
    <lineage>
        <taxon>Bacteria</taxon>
        <taxon>Pseudomonadati</taxon>
        <taxon>Pseudomonadota</taxon>
        <taxon>Gammaproteobacteria</taxon>
        <taxon>Enterobacterales</taxon>
        <taxon>Yersiniaceae</taxon>
        <taxon>Serratia</taxon>
    </lineage>
</organism>
<sequence>MPGKMIAYGVVILLALAAVVGAGAWLAGRHYQPTIDRLNELLTQCRDTSRQQSATITSQNAGIEAVRRADAEREAKAKSAQEKARREAQDDYGKANAVLSERTTGEECAAASAAFDEELRRERAQ</sequence>
<dbReference type="Proteomes" id="UP000317572">
    <property type="component" value="Chromosome"/>
</dbReference>
<name>A0A515CRS1_SERLI</name>
<feature type="region of interest" description="Disordered" evidence="1">
    <location>
        <begin position="52"/>
        <end position="98"/>
    </location>
</feature>
<feature type="transmembrane region" description="Helical" evidence="2">
    <location>
        <begin position="6"/>
        <end position="27"/>
    </location>
</feature>
<evidence type="ECO:0008006" key="5">
    <source>
        <dbReference type="Google" id="ProtNLM"/>
    </source>
</evidence>
<feature type="compositionally biased region" description="Basic and acidic residues" evidence="1">
    <location>
        <begin position="65"/>
        <end position="93"/>
    </location>
</feature>
<evidence type="ECO:0000313" key="4">
    <source>
        <dbReference type="Proteomes" id="UP000317572"/>
    </source>
</evidence>
<reference evidence="3 4" key="1">
    <citation type="submission" date="2018-11" db="EMBL/GenBank/DDBJ databases">
        <title>The first complete genome of Serratia liquefaciens isolated from metalophyte plant revel distinctness adaptive mechanisms in an extreme habitat.</title>
        <authorList>
            <person name="Caneschi W.L."/>
            <person name="Sanchez A.B."/>
            <person name="Felestrino E.B."/>
            <person name="Assis R.A.B."/>
            <person name="Lemes C.G.C."/>
            <person name="Cordeiro I.F."/>
            <person name="Fonseca N.P."/>
            <person name="Villa M."/>
            <person name="Vieira I.T."/>
            <person name="Moraes L.A."/>
            <person name="Kamino L.H.Y."/>
            <person name="do Carmo F."/>
            <person name="Garcia C.M."/>
            <person name="Almeida N.F."/>
            <person name="Silva R.S."/>
            <person name="Ferro J.A."/>
            <person name="Ferro M.I.T."/>
            <person name="Varani A.M."/>
            <person name="Ferreira R.M."/>
            <person name="dos Santos V.L."/>
            <person name="Silva U.C."/>
            <person name="Setubal J.C."/>
            <person name="Moreira L.M."/>
        </authorList>
    </citation>
    <scope>NUCLEOTIDE SEQUENCE [LARGE SCALE GENOMIC DNA]</scope>
    <source>
        <strain evidence="3 4">FG3</strain>
    </source>
</reference>